<protein>
    <recommendedName>
        <fullName evidence="7">Small ribosomal subunit protein mS31</fullName>
    </recommendedName>
    <alternativeName>
        <fullName evidence="8">28S ribosomal protein S31, mitochondrial</fullName>
    </alternativeName>
</protein>
<dbReference type="GO" id="GO:0005763">
    <property type="term" value="C:mitochondrial small ribosomal subunit"/>
    <property type="evidence" value="ECO:0007669"/>
    <property type="project" value="InterPro"/>
</dbReference>
<evidence type="ECO:0000256" key="4">
    <source>
        <dbReference type="ARBA" id="ARBA00022980"/>
    </source>
</evidence>
<evidence type="ECO:0000256" key="2">
    <source>
        <dbReference type="ARBA" id="ARBA00011057"/>
    </source>
</evidence>
<keyword evidence="3" id="KW-0809">Transit peptide</keyword>
<evidence type="ECO:0000256" key="8">
    <source>
        <dbReference type="ARBA" id="ARBA00035363"/>
    </source>
</evidence>
<dbReference type="InterPro" id="IPR026299">
    <property type="entry name" value="MRP-S31"/>
</dbReference>
<evidence type="ECO:0000313" key="10">
    <source>
        <dbReference type="EMBL" id="KAG0724809.1"/>
    </source>
</evidence>
<keyword evidence="4 10" id="KW-0689">Ribosomal protein</keyword>
<name>A0A8J4YK50_CHIOP</name>
<evidence type="ECO:0000256" key="3">
    <source>
        <dbReference type="ARBA" id="ARBA00022946"/>
    </source>
</evidence>
<feature type="region of interest" description="Disordered" evidence="9">
    <location>
        <begin position="286"/>
        <end position="335"/>
    </location>
</feature>
<accession>A0A8J4YK50</accession>
<dbReference type="OrthoDB" id="5989925at2759"/>
<proteinExistence type="inferred from homology"/>
<evidence type="ECO:0000313" key="11">
    <source>
        <dbReference type="Proteomes" id="UP000770661"/>
    </source>
</evidence>
<organism evidence="10 11">
    <name type="scientific">Chionoecetes opilio</name>
    <name type="common">Atlantic snow crab</name>
    <name type="synonym">Cancer opilio</name>
    <dbReference type="NCBI Taxonomy" id="41210"/>
    <lineage>
        <taxon>Eukaryota</taxon>
        <taxon>Metazoa</taxon>
        <taxon>Ecdysozoa</taxon>
        <taxon>Arthropoda</taxon>
        <taxon>Crustacea</taxon>
        <taxon>Multicrustacea</taxon>
        <taxon>Malacostraca</taxon>
        <taxon>Eumalacostraca</taxon>
        <taxon>Eucarida</taxon>
        <taxon>Decapoda</taxon>
        <taxon>Pleocyemata</taxon>
        <taxon>Brachyura</taxon>
        <taxon>Eubrachyura</taxon>
        <taxon>Majoidea</taxon>
        <taxon>Majidae</taxon>
        <taxon>Chionoecetes</taxon>
    </lineage>
</organism>
<comment type="similarity">
    <text evidence="2">Belongs to the mitochondrion-specific ribosomal protein mS31 family.</text>
</comment>
<evidence type="ECO:0000256" key="7">
    <source>
        <dbReference type="ARBA" id="ARBA00035133"/>
    </source>
</evidence>
<dbReference type="Pfam" id="PF15433">
    <property type="entry name" value="MRP-S31"/>
    <property type="match status" value="1"/>
</dbReference>
<feature type="compositionally biased region" description="Polar residues" evidence="9">
    <location>
        <begin position="108"/>
        <end position="118"/>
    </location>
</feature>
<dbReference type="Proteomes" id="UP000770661">
    <property type="component" value="Unassembled WGS sequence"/>
</dbReference>
<gene>
    <name evidence="10" type="primary">MRPS31</name>
    <name evidence="10" type="ORF">GWK47_039868</name>
</gene>
<dbReference type="PANTHER" id="PTHR13231:SF3">
    <property type="entry name" value="SMALL RIBOSOMAL SUBUNIT PROTEIN MS31"/>
    <property type="match status" value="1"/>
</dbReference>
<dbReference type="PANTHER" id="PTHR13231">
    <property type="entry name" value="MITOCHONDRIAL RIBOSOMAL PROTEIN S31"/>
    <property type="match status" value="1"/>
</dbReference>
<comment type="caution">
    <text evidence="10">The sequence shown here is derived from an EMBL/GenBank/DDBJ whole genome shotgun (WGS) entry which is preliminary data.</text>
</comment>
<evidence type="ECO:0000256" key="6">
    <source>
        <dbReference type="ARBA" id="ARBA00023274"/>
    </source>
</evidence>
<sequence>MAAFLRPAILRLLSAPHRSVIRVFAVYISYVQAAVTCLLLPDSRYRLVNQDLPRWSGDLTRPDSWLSASPACLTRPLCRGPPEPPGQSGEAKGEATTTQGEAEDKSLEPQSAETQDVKPSQAREEKEGKSESSVKAEGGSVKAEGGSVKAEGGSVKAESGSVKAEGKQGKGGDKKIDRQKKLHDLLASLANVKPIPVEPHIQLSQPKPRRKKEKPAEKTPQPASPPEPELDPALVSATQAVAESLGGDQKGTESELLSALRLHAPEATARASPSLSELFVGMKVERKPRGEEAREAPPHRPPYDPQAPRHSPARDQPRPPRRQHPAASPMHRTPVDLFGGKPVGIFKRQDTPSDPPSVASVLATWERLHTHRLAQTTLHPPTNAFVEMVHWTNEGKLWTFPIDNEIGKTSSSLCLEEEKQVGFHEHIFLERHLEGWCPARGPIRHFMELVCVGLSRNPHLTVHRKQAHIEWYRNYFSGKEELLTELGAIESPLFSLEPRREKTGTLSWLRASFLSPHTTLPLAVHRGPTPAPHHPAVPPVPPWAGEWRQGRGGLRAAFDSKKATSGRTAGRLLMRIMVQQCPQHHTTPKLSSSSVMGITLRTVRPAVD</sequence>
<feature type="compositionally biased region" description="Basic and acidic residues" evidence="9">
    <location>
        <begin position="164"/>
        <end position="176"/>
    </location>
</feature>
<keyword evidence="6" id="KW-0687">Ribonucleoprotein</keyword>
<keyword evidence="5" id="KW-0496">Mitochondrion</keyword>
<dbReference type="EMBL" id="JACEEZ010006407">
    <property type="protein sequence ID" value="KAG0724809.1"/>
    <property type="molecule type" value="Genomic_DNA"/>
</dbReference>
<comment type="subcellular location">
    <subcellularLocation>
        <location evidence="1">Mitochondrion</location>
    </subcellularLocation>
</comment>
<evidence type="ECO:0000256" key="1">
    <source>
        <dbReference type="ARBA" id="ARBA00004173"/>
    </source>
</evidence>
<dbReference type="AlphaFoldDB" id="A0A8J4YK50"/>
<evidence type="ECO:0000256" key="5">
    <source>
        <dbReference type="ARBA" id="ARBA00023128"/>
    </source>
</evidence>
<feature type="region of interest" description="Disordered" evidence="9">
    <location>
        <begin position="71"/>
        <end position="258"/>
    </location>
</feature>
<feature type="compositionally biased region" description="Basic and acidic residues" evidence="9">
    <location>
        <begin position="286"/>
        <end position="302"/>
    </location>
</feature>
<reference evidence="10" key="1">
    <citation type="submission" date="2020-07" db="EMBL/GenBank/DDBJ databases">
        <title>The High-quality genome of the commercially important snow crab, Chionoecetes opilio.</title>
        <authorList>
            <person name="Jeong J.-H."/>
            <person name="Ryu S."/>
        </authorList>
    </citation>
    <scope>NUCLEOTIDE SEQUENCE</scope>
    <source>
        <strain evidence="10">MADBK_172401_WGS</strain>
        <tissue evidence="10">Digestive gland</tissue>
    </source>
</reference>
<evidence type="ECO:0000256" key="9">
    <source>
        <dbReference type="SAM" id="MobiDB-lite"/>
    </source>
</evidence>
<dbReference type="GO" id="GO:0003735">
    <property type="term" value="F:structural constituent of ribosome"/>
    <property type="evidence" value="ECO:0007669"/>
    <property type="project" value="InterPro"/>
</dbReference>
<keyword evidence="11" id="KW-1185">Reference proteome</keyword>
<feature type="compositionally biased region" description="Basic and acidic residues" evidence="9">
    <location>
        <begin position="121"/>
        <end position="134"/>
    </location>
</feature>